<comment type="caution">
    <text evidence="1">The sequence shown here is derived from an EMBL/GenBank/DDBJ whole genome shotgun (WGS) entry which is preliminary data.</text>
</comment>
<dbReference type="Proteomes" id="UP001501594">
    <property type="component" value="Unassembled WGS sequence"/>
</dbReference>
<dbReference type="Pfam" id="PF14335">
    <property type="entry name" value="DUF4391"/>
    <property type="match status" value="1"/>
</dbReference>
<protein>
    <recommendedName>
        <fullName evidence="3">DUF4391 domain-containing protein</fullName>
    </recommendedName>
</protein>
<proteinExistence type="predicted"/>
<name>A0ABP8E2B7_9MICO</name>
<dbReference type="InterPro" id="IPR025503">
    <property type="entry name" value="DUF4391"/>
</dbReference>
<evidence type="ECO:0000313" key="1">
    <source>
        <dbReference type="EMBL" id="GAA4266185.1"/>
    </source>
</evidence>
<organism evidence="1 2">
    <name type="scientific">Frondihabitans peucedani</name>
    <dbReference type="NCBI Taxonomy" id="598626"/>
    <lineage>
        <taxon>Bacteria</taxon>
        <taxon>Bacillati</taxon>
        <taxon>Actinomycetota</taxon>
        <taxon>Actinomycetes</taxon>
        <taxon>Micrococcales</taxon>
        <taxon>Microbacteriaceae</taxon>
        <taxon>Frondihabitans</taxon>
    </lineage>
</organism>
<dbReference type="EMBL" id="BAABAU010000001">
    <property type="protein sequence ID" value="GAA4266185.1"/>
    <property type="molecule type" value="Genomic_DNA"/>
</dbReference>
<evidence type="ECO:0000313" key="2">
    <source>
        <dbReference type="Proteomes" id="UP001501594"/>
    </source>
</evidence>
<sequence length="221" mass="24596">MTDILYHWPAGARFGARVPKERFYERTASTAAMREKFVAEVYRISWAYKLATETINLPGSPEVPEIEVLQLDAKANDISAQVLAVIDKAIPNPVIFEICRDDAQGAAVRMTAAHKPVGFPAPKQSPYFSTGWMRGDSPRTPLPTAITMTGLYSALIGPLTPLAPRLGESPTVLTERLDAVGRIEREVSALERKLRSELQLNRKVDLRRELKAKQAELDQTR</sequence>
<evidence type="ECO:0008006" key="3">
    <source>
        <dbReference type="Google" id="ProtNLM"/>
    </source>
</evidence>
<dbReference type="RefSeq" id="WP_344795182.1">
    <property type="nucleotide sequence ID" value="NZ_BAABAU010000001.1"/>
</dbReference>
<gene>
    <name evidence="1" type="ORF">GCM10022256_17970</name>
</gene>
<accession>A0ABP8E2B7</accession>
<reference evidence="2" key="1">
    <citation type="journal article" date="2019" name="Int. J. Syst. Evol. Microbiol.">
        <title>The Global Catalogue of Microorganisms (GCM) 10K type strain sequencing project: providing services to taxonomists for standard genome sequencing and annotation.</title>
        <authorList>
            <consortium name="The Broad Institute Genomics Platform"/>
            <consortium name="The Broad Institute Genome Sequencing Center for Infectious Disease"/>
            <person name="Wu L."/>
            <person name="Ma J."/>
        </authorList>
    </citation>
    <scope>NUCLEOTIDE SEQUENCE [LARGE SCALE GENOMIC DNA]</scope>
    <source>
        <strain evidence="2">JCM 17442</strain>
    </source>
</reference>
<keyword evidence="2" id="KW-1185">Reference proteome</keyword>